<protein>
    <submittedName>
        <fullName evidence="1">Uncharacterized protein</fullName>
    </submittedName>
</protein>
<organism evidence="1 2">
    <name type="scientific">Alternaria gaisen</name>
    <dbReference type="NCBI Taxonomy" id="167740"/>
    <lineage>
        <taxon>Eukaryota</taxon>
        <taxon>Fungi</taxon>
        <taxon>Dikarya</taxon>
        <taxon>Ascomycota</taxon>
        <taxon>Pezizomycotina</taxon>
        <taxon>Dothideomycetes</taxon>
        <taxon>Pleosporomycetidae</taxon>
        <taxon>Pleosporales</taxon>
        <taxon>Pleosporineae</taxon>
        <taxon>Pleosporaceae</taxon>
        <taxon>Alternaria</taxon>
        <taxon>Alternaria sect. Alternaria</taxon>
    </lineage>
</organism>
<evidence type="ECO:0000313" key="1">
    <source>
        <dbReference type="EMBL" id="KAB2111303.1"/>
    </source>
</evidence>
<dbReference type="EMBL" id="PDWZ02000001">
    <property type="protein sequence ID" value="KAB2111303.1"/>
    <property type="molecule type" value="Genomic_DNA"/>
</dbReference>
<reference evidence="1 2" key="1">
    <citation type="journal article" date="2019" name="bioRxiv">
        <title>Genomics, evolutionary history and diagnostics of the Alternaria alternata species group including apple and Asian pear pathotypes.</title>
        <authorList>
            <person name="Armitage A.D."/>
            <person name="Cockerton H.M."/>
            <person name="Sreenivasaprasad S."/>
            <person name="Woodhall J.W."/>
            <person name="Lane C.R."/>
            <person name="Harrison R.J."/>
            <person name="Clarkson J.P."/>
        </authorList>
    </citation>
    <scope>NUCLEOTIDE SEQUENCE [LARGE SCALE GENOMIC DNA]</scope>
    <source>
        <strain evidence="1 2">FERA 650</strain>
    </source>
</reference>
<dbReference type="Proteomes" id="UP000293547">
    <property type="component" value="Unassembled WGS sequence"/>
</dbReference>
<proteinExistence type="predicted"/>
<accession>A0ACB6G3M2</accession>
<keyword evidence="2" id="KW-1185">Reference proteome</keyword>
<sequence>MIFAIASFTSTLTSAIWSTILHHQSSKNCRVPAFLSEYNNKYTCTRELAACVMLPVITKLDDGVRKQACDETVSIGFKNTQ</sequence>
<name>A0ACB6G3M2_9PLEO</name>
<evidence type="ECO:0000313" key="2">
    <source>
        <dbReference type="Proteomes" id="UP000293547"/>
    </source>
</evidence>
<gene>
    <name evidence="1" type="ORF">AG0111_0g1955</name>
</gene>
<comment type="caution">
    <text evidence="1">The sequence shown here is derived from an EMBL/GenBank/DDBJ whole genome shotgun (WGS) entry which is preliminary data.</text>
</comment>